<comment type="pathway">
    <text evidence="4">Phospholipid metabolism.</text>
</comment>
<gene>
    <name evidence="7" type="ORF">GGQ64_000653</name>
</gene>
<dbReference type="SUPFAM" id="SSF53335">
    <property type="entry name" value="S-adenosyl-L-methionine-dependent methyltransferases"/>
    <property type="match status" value="1"/>
</dbReference>
<dbReference type="GO" id="GO:0000234">
    <property type="term" value="F:phosphoethanolamine N-methyltransferase activity"/>
    <property type="evidence" value="ECO:0007669"/>
    <property type="project" value="UniProtKB-EC"/>
</dbReference>
<evidence type="ECO:0000259" key="6">
    <source>
        <dbReference type="SMART" id="SM00828"/>
    </source>
</evidence>
<keyword evidence="8" id="KW-1185">Reference proteome</keyword>
<keyword evidence="2 7" id="KW-0489">Methyltransferase</keyword>
<sequence length="271" mass="29259">MTADGEMGQEHEPEYDDEAIRFLAVVWGEGYLSPGGSEEVDRVLAGIDLSGRSVLDFGCGAGGATLHIAKAHGPAEIVGYDVEQPVIDRARAAAVREGLTAQVRFIATPPGRLPFDDGEFDVVFSKDAMVHVLDKEALFAELFRVLKPGGRLATSDWLIAHDGEPSQEMKDYIEAEGLSFGMASSSRYLQAMRAAGFVAVSATDRNGWYREVARAEQERLKGPLHAAAVAAVGEAYVEKNIRTWVAMQKVLDSGEHCPTHLFGSKPDGDLP</sequence>
<dbReference type="AlphaFoldDB" id="A0A7W6D7D3"/>
<dbReference type="InterPro" id="IPR029063">
    <property type="entry name" value="SAM-dependent_MTases_sf"/>
</dbReference>
<dbReference type="RefSeq" id="WP_246422246.1">
    <property type="nucleotide sequence ID" value="NZ_JACIEE010000001.1"/>
</dbReference>
<proteinExistence type="predicted"/>
<evidence type="ECO:0000256" key="5">
    <source>
        <dbReference type="ARBA" id="ARBA00047622"/>
    </source>
</evidence>
<evidence type="ECO:0000256" key="2">
    <source>
        <dbReference type="ARBA" id="ARBA00022603"/>
    </source>
</evidence>
<dbReference type="CDD" id="cd02440">
    <property type="entry name" value="AdoMet_MTases"/>
    <property type="match status" value="1"/>
</dbReference>
<evidence type="ECO:0000256" key="3">
    <source>
        <dbReference type="ARBA" id="ARBA00022679"/>
    </source>
</evidence>
<accession>A0A7W6D7D3</accession>
<dbReference type="Proteomes" id="UP000574761">
    <property type="component" value="Unassembled WGS sequence"/>
</dbReference>
<name>A0A7W6D7D3_9HYPH</name>
<evidence type="ECO:0000313" key="8">
    <source>
        <dbReference type="Proteomes" id="UP000574761"/>
    </source>
</evidence>
<reference evidence="7 8" key="1">
    <citation type="submission" date="2020-08" db="EMBL/GenBank/DDBJ databases">
        <title>Genomic Encyclopedia of Type Strains, Phase IV (KMG-IV): sequencing the most valuable type-strain genomes for metagenomic binning, comparative biology and taxonomic classification.</title>
        <authorList>
            <person name="Goeker M."/>
        </authorList>
    </citation>
    <scope>NUCLEOTIDE SEQUENCE [LARGE SCALE GENOMIC DNA]</scope>
    <source>
        <strain evidence="7 8">DSM 100211</strain>
    </source>
</reference>
<evidence type="ECO:0000256" key="1">
    <source>
        <dbReference type="ARBA" id="ARBA00005189"/>
    </source>
</evidence>
<protein>
    <submittedName>
        <fullName evidence="7">Phosphoethanolamine N-methyltransferase</fullName>
        <ecNumber evidence="7">2.1.1.103</ecNumber>
    </submittedName>
</protein>
<dbReference type="InterPro" id="IPR020803">
    <property type="entry name" value="MeTfrase_dom"/>
</dbReference>
<comment type="caution">
    <text evidence="7">The sequence shown here is derived from an EMBL/GenBank/DDBJ whole genome shotgun (WGS) entry which is preliminary data.</text>
</comment>
<evidence type="ECO:0000256" key="4">
    <source>
        <dbReference type="ARBA" id="ARBA00025707"/>
    </source>
</evidence>
<dbReference type="InterPro" id="IPR041698">
    <property type="entry name" value="Methyltransf_25"/>
</dbReference>
<dbReference type="Gene3D" id="3.40.50.150">
    <property type="entry name" value="Vaccinia Virus protein VP39"/>
    <property type="match status" value="1"/>
</dbReference>
<dbReference type="PANTHER" id="PTHR44307">
    <property type="entry name" value="PHOSPHOETHANOLAMINE METHYLTRANSFERASE"/>
    <property type="match status" value="1"/>
</dbReference>
<dbReference type="EMBL" id="JACIEE010000001">
    <property type="protein sequence ID" value="MBB3975477.1"/>
    <property type="molecule type" value="Genomic_DNA"/>
</dbReference>
<comment type="catalytic activity">
    <reaction evidence="5">
        <text>phosphoethanolamine + S-adenosyl-L-methionine = N-methylethanolamine phosphate + S-adenosyl-L-homocysteine + H(+)</text>
        <dbReference type="Rhea" id="RHEA:20365"/>
        <dbReference type="ChEBI" id="CHEBI:15378"/>
        <dbReference type="ChEBI" id="CHEBI:57781"/>
        <dbReference type="ChEBI" id="CHEBI:57856"/>
        <dbReference type="ChEBI" id="CHEBI:58190"/>
        <dbReference type="ChEBI" id="CHEBI:59789"/>
        <dbReference type="EC" id="2.1.1.103"/>
    </reaction>
    <physiologicalReaction direction="left-to-right" evidence="5">
        <dbReference type="Rhea" id="RHEA:20366"/>
    </physiologicalReaction>
</comment>
<dbReference type="Pfam" id="PF13649">
    <property type="entry name" value="Methyltransf_25"/>
    <property type="match status" value="1"/>
</dbReference>
<keyword evidence="3 7" id="KW-0808">Transferase</keyword>
<comment type="pathway">
    <text evidence="1">Lipid metabolism.</text>
</comment>
<dbReference type="PANTHER" id="PTHR44307:SF2">
    <property type="entry name" value="PHOSPHOETHANOLAMINE METHYLTRANSFERASE ISOFORM X1"/>
    <property type="match status" value="1"/>
</dbReference>
<evidence type="ECO:0000313" key="7">
    <source>
        <dbReference type="EMBL" id="MBB3975477.1"/>
    </source>
</evidence>
<dbReference type="EC" id="2.1.1.103" evidence="7"/>
<organism evidence="7 8">
    <name type="scientific">Mycoplana azooxidifex</name>
    <dbReference type="NCBI Taxonomy" id="1636188"/>
    <lineage>
        <taxon>Bacteria</taxon>
        <taxon>Pseudomonadati</taxon>
        <taxon>Pseudomonadota</taxon>
        <taxon>Alphaproteobacteria</taxon>
        <taxon>Hyphomicrobiales</taxon>
        <taxon>Rhizobiaceae</taxon>
        <taxon>Mycoplana</taxon>
    </lineage>
</organism>
<dbReference type="SMART" id="SM00828">
    <property type="entry name" value="PKS_MT"/>
    <property type="match status" value="1"/>
</dbReference>
<dbReference type="GO" id="GO:0032259">
    <property type="term" value="P:methylation"/>
    <property type="evidence" value="ECO:0007669"/>
    <property type="project" value="UniProtKB-KW"/>
</dbReference>
<feature type="domain" description="Polyketide synthase-like methyltransferase" evidence="6">
    <location>
        <begin position="22"/>
        <end position="230"/>
    </location>
</feature>